<gene>
    <name evidence="1" type="ORF">MFLAVUS_005411</name>
</gene>
<organism evidence="1 2">
    <name type="scientific">Mucor flavus</name>
    <dbReference type="NCBI Taxonomy" id="439312"/>
    <lineage>
        <taxon>Eukaryota</taxon>
        <taxon>Fungi</taxon>
        <taxon>Fungi incertae sedis</taxon>
        <taxon>Mucoromycota</taxon>
        <taxon>Mucoromycotina</taxon>
        <taxon>Mucoromycetes</taxon>
        <taxon>Mucorales</taxon>
        <taxon>Mucorineae</taxon>
        <taxon>Mucoraceae</taxon>
        <taxon>Mucor</taxon>
    </lineage>
</organism>
<evidence type="ECO:0000313" key="1">
    <source>
        <dbReference type="EMBL" id="GAA5811964.1"/>
    </source>
</evidence>
<name>A0ABP9YYL4_9FUNG</name>
<keyword evidence="2" id="KW-1185">Reference proteome</keyword>
<accession>A0ABP9YYL4</accession>
<comment type="caution">
    <text evidence="1">The sequence shown here is derived from an EMBL/GenBank/DDBJ whole genome shotgun (WGS) entry which is preliminary data.</text>
</comment>
<proteinExistence type="predicted"/>
<evidence type="ECO:0000313" key="2">
    <source>
        <dbReference type="Proteomes" id="UP001473302"/>
    </source>
</evidence>
<sequence length="383" mass="43866">MSDLATYKATFKTANKYLKYFCDNPASDWSFKKYKKYFNDKDPEQIKKFFVENLQTVKDDSKNISSIVNQHINKLMESFNPASSKSTLATNSASGIPSSLTVNNIKGNYYDAGRDITINETAERDIKKQKTNHKDKEEIEEVEEVDFKQKWVDFLVDAEQNKNFHHYSPEKNGVTRLGAKLSSHPNADKEIYRHLKKQLKPFEASDIWMEAKNYIGDIVAATNIDESEENIVAKTLVEDKKKTCRCINDICKIMAKIYLKRPSLSLSESVYNTNMIFPCFEPMLAMIKKNEHAPYFIPGEGELAEMTADGIIRLAELEDLEVLVLETAGAFGHDDHAKTSFDNSKGMFALLAMLKTVADHYKYAFVEEFRKLKLYFVQPSGRQ</sequence>
<dbReference type="Proteomes" id="UP001473302">
    <property type="component" value="Unassembled WGS sequence"/>
</dbReference>
<reference evidence="1 2" key="1">
    <citation type="submission" date="2024-04" db="EMBL/GenBank/DDBJ databases">
        <title>genome sequences of Mucor flavus KT1a and Helicostylum pulchrum KT1b strains isolated from the surface of a dry-aged beef.</title>
        <authorList>
            <person name="Toyotome T."/>
            <person name="Hosono M."/>
            <person name="Torimaru M."/>
            <person name="Fukuda K."/>
            <person name="Mikami N."/>
        </authorList>
    </citation>
    <scope>NUCLEOTIDE SEQUENCE [LARGE SCALE GENOMIC DNA]</scope>
    <source>
        <strain evidence="1 2">KT1a</strain>
    </source>
</reference>
<protein>
    <submittedName>
        <fullName evidence="1">Uncharacterized protein</fullName>
    </submittedName>
</protein>
<dbReference type="EMBL" id="BAABUK010000011">
    <property type="protein sequence ID" value="GAA5811964.1"/>
    <property type="molecule type" value="Genomic_DNA"/>
</dbReference>